<keyword evidence="2" id="KW-1185">Reference proteome</keyword>
<protein>
    <submittedName>
        <fullName evidence="1">Uncharacterized protein</fullName>
    </submittedName>
</protein>
<gene>
    <name evidence="1" type="ORF">ACJMK2_020798</name>
</gene>
<dbReference type="AlphaFoldDB" id="A0ABD3U063"/>
<dbReference type="EMBL" id="JBJQND010000017">
    <property type="protein sequence ID" value="KAL3842814.1"/>
    <property type="molecule type" value="Genomic_DNA"/>
</dbReference>
<proteinExistence type="predicted"/>
<reference evidence="1 2" key="1">
    <citation type="submission" date="2024-11" db="EMBL/GenBank/DDBJ databases">
        <title>Chromosome-level genome assembly of the freshwater bivalve Anodonta woodiana.</title>
        <authorList>
            <person name="Chen X."/>
        </authorList>
    </citation>
    <scope>NUCLEOTIDE SEQUENCE [LARGE SCALE GENOMIC DNA]</scope>
    <source>
        <strain evidence="1">MN2024</strain>
        <tissue evidence="1">Gills</tissue>
    </source>
</reference>
<comment type="caution">
    <text evidence="1">The sequence shown here is derived from an EMBL/GenBank/DDBJ whole genome shotgun (WGS) entry which is preliminary data.</text>
</comment>
<evidence type="ECO:0000313" key="2">
    <source>
        <dbReference type="Proteomes" id="UP001634394"/>
    </source>
</evidence>
<name>A0ABD3U063_SINWO</name>
<sequence length="145" mass="17151">MTLLKRKYAKSLQANLEYIVFSRYRIASTQPECGPQGHPLKDTVHQHYQIEKDLDVTKYISVQQCMQDKNGLQQHTQADRIRACKLALLIQQSIDNKHSSQESFEHVEIGVGIKCIYYNFLEQRLGERNCLQPRLNYIKEKKRWR</sequence>
<evidence type="ECO:0000313" key="1">
    <source>
        <dbReference type="EMBL" id="KAL3842814.1"/>
    </source>
</evidence>
<accession>A0ABD3U063</accession>
<dbReference type="Proteomes" id="UP001634394">
    <property type="component" value="Unassembled WGS sequence"/>
</dbReference>
<organism evidence="1 2">
    <name type="scientific">Sinanodonta woodiana</name>
    <name type="common">Chinese pond mussel</name>
    <name type="synonym">Anodonta woodiana</name>
    <dbReference type="NCBI Taxonomy" id="1069815"/>
    <lineage>
        <taxon>Eukaryota</taxon>
        <taxon>Metazoa</taxon>
        <taxon>Spiralia</taxon>
        <taxon>Lophotrochozoa</taxon>
        <taxon>Mollusca</taxon>
        <taxon>Bivalvia</taxon>
        <taxon>Autobranchia</taxon>
        <taxon>Heteroconchia</taxon>
        <taxon>Palaeoheterodonta</taxon>
        <taxon>Unionida</taxon>
        <taxon>Unionoidea</taxon>
        <taxon>Unionidae</taxon>
        <taxon>Unioninae</taxon>
        <taxon>Sinanodonta</taxon>
    </lineage>
</organism>